<name>A0A2A2KPA8_9BILA</name>
<reference evidence="8 9" key="1">
    <citation type="journal article" date="2017" name="Curr. Biol.">
        <title>Genome architecture and evolution of a unichromosomal asexual nematode.</title>
        <authorList>
            <person name="Fradin H."/>
            <person name="Zegar C."/>
            <person name="Gutwein M."/>
            <person name="Lucas J."/>
            <person name="Kovtun M."/>
            <person name="Corcoran D."/>
            <person name="Baugh L.R."/>
            <person name="Kiontke K."/>
            <person name="Gunsalus K."/>
            <person name="Fitch D.H."/>
            <person name="Piano F."/>
        </authorList>
    </citation>
    <scope>NUCLEOTIDE SEQUENCE [LARGE SCALE GENOMIC DNA]</scope>
    <source>
        <strain evidence="8">PF1309</strain>
    </source>
</reference>
<gene>
    <name evidence="8" type="ORF">WR25_11749</name>
</gene>
<feature type="transmembrane region" description="Helical" evidence="7">
    <location>
        <begin position="277"/>
        <end position="297"/>
    </location>
</feature>
<feature type="transmembrane region" description="Helical" evidence="7">
    <location>
        <begin position="107"/>
        <end position="127"/>
    </location>
</feature>
<keyword evidence="4" id="KW-0769">Symport</keyword>
<evidence type="ECO:0000256" key="2">
    <source>
        <dbReference type="ARBA" id="ARBA00022448"/>
    </source>
</evidence>
<keyword evidence="6 7" id="KW-0472">Membrane</keyword>
<keyword evidence="2" id="KW-0813">Transport</keyword>
<dbReference type="EMBL" id="LIAE01008038">
    <property type="protein sequence ID" value="PAV75811.1"/>
    <property type="molecule type" value="Genomic_DNA"/>
</dbReference>
<keyword evidence="5 7" id="KW-1133">Transmembrane helix</keyword>
<evidence type="ECO:0000256" key="5">
    <source>
        <dbReference type="ARBA" id="ARBA00022989"/>
    </source>
</evidence>
<evidence type="ECO:0008006" key="10">
    <source>
        <dbReference type="Google" id="ProtNLM"/>
    </source>
</evidence>
<dbReference type="InterPro" id="IPR036259">
    <property type="entry name" value="MFS_trans_sf"/>
</dbReference>
<evidence type="ECO:0000256" key="3">
    <source>
        <dbReference type="ARBA" id="ARBA00022692"/>
    </source>
</evidence>
<sequence>MVGFVSGAWSPVFEIGKFVAFLSVCSQLAQIFTMPVSAKLCVSHGWPSAFYFHGIVSLIISIIFLSFFTNSPTKHPLIGEKELSLIMSEEKRKRTGKIPYSEILRSYPVWAIWAAFLGNAFGFQLIVQFMPTFLNKVLNVPIERTGFSAMVPPLAQIAIKTVAGVASDRITCFSEVNKLRLFNTLGMVGCGLCLVPLGYSPSDTSKATTFAIFFFTASISFLGLITCGSMKSATLVARQYAPFVMSVVQLVACIGMLIIPLLVAVLAPNNVLEEWRYVFHVVCCVLILSNVFFCVFCDSLPAPWTKPKQTDLPLVCSSGEKNGSVGIATGKLAEDNHHMDKNHA</sequence>
<dbReference type="PANTHER" id="PTHR45757:SF33">
    <property type="entry name" value="MAJOR FACILITATOR SUPERFAMILY (MFS) PROFILE DOMAIN-CONTAINING PROTEIN"/>
    <property type="match status" value="1"/>
</dbReference>
<evidence type="ECO:0000256" key="7">
    <source>
        <dbReference type="SAM" id="Phobius"/>
    </source>
</evidence>
<dbReference type="FunFam" id="1.20.1250.20:FF:000003">
    <property type="entry name" value="Solute carrier family 17 member 3"/>
    <property type="match status" value="1"/>
</dbReference>
<dbReference type="SUPFAM" id="SSF103473">
    <property type="entry name" value="MFS general substrate transporter"/>
    <property type="match status" value="1"/>
</dbReference>
<dbReference type="OrthoDB" id="2985014at2759"/>
<feature type="transmembrane region" description="Helical" evidence="7">
    <location>
        <begin position="50"/>
        <end position="68"/>
    </location>
</feature>
<comment type="caution">
    <text evidence="8">The sequence shown here is derived from an EMBL/GenBank/DDBJ whole genome shotgun (WGS) entry which is preliminary data.</text>
</comment>
<keyword evidence="9" id="KW-1185">Reference proteome</keyword>
<dbReference type="Pfam" id="PF07690">
    <property type="entry name" value="MFS_1"/>
    <property type="match status" value="1"/>
</dbReference>
<dbReference type="Gene3D" id="1.20.1250.20">
    <property type="entry name" value="MFS general substrate transporter like domains"/>
    <property type="match status" value="2"/>
</dbReference>
<feature type="transmembrane region" description="Helical" evidence="7">
    <location>
        <begin position="240"/>
        <end position="265"/>
    </location>
</feature>
<protein>
    <recommendedName>
        <fullName evidence="10">Major facilitator superfamily (MFS) profile domain-containing protein</fullName>
    </recommendedName>
</protein>
<dbReference type="STRING" id="2018661.A0A2A2KPA8"/>
<keyword evidence="3 7" id="KW-0812">Transmembrane</keyword>
<accession>A0A2A2KPA8</accession>
<feature type="transmembrane region" description="Helical" evidence="7">
    <location>
        <begin position="210"/>
        <end position="228"/>
    </location>
</feature>
<evidence type="ECO:0000256" key="6">
    <source>
        <dbReference type="ARBA" id="ARBA00023136"/>
    </source>
</evidence>
<dbReference type="Proteomes" id="UP000218231">
    <property type="component" value="Unassembled WGS sequence"/>
</dbReference>
<dbReference type="AlphaFoldDB" id="A0A2A2KPA8"/>
<dbReference type="GO" id="GO:0016020">
    <property type="term" value="C:membrane"/>
    <property type="evidence" value="ECO:0007669"/>
    <property type="project" value="UniProtKB-SubCell"/>
</dbReference>
<comment type="subcellular location">
    <subcellularLocation>
        <location evidence="1">Membrane</location>
        <topology evidence="1">Multi-pass membrane protein</topology>
    </subcellularLocation>
</comment>
<feature type="transmembrane region" description="Helical" evidence="7">
    <location>
        <begin position="18"/>
        <end position="38"/>
    </location>
</feature>
<dbReference type="PANTHER" id="PTHR45757">
    <property type="entry name" value="PROTEIN CBG23364-RELATED"/>
    <property type="match status" value="1"/>
</dbReference>
<organism evidence="8 9">
    <name type="scientific">Diploscapter pachys</name>
    <dbReference type="NCBI Taxonomy" id="2018661"/>
    <lineage>
        <taxon>Eukaryota</taxon>
        <taxon>Metazoa</taxon>
        <taxon>Ecdysozoa</taxon>
        <taxon>Nematoda</taxon>
        <taxon>Chromadorea</taxon>
        <taxon>Rhabditida</taxon>
        <taxon>Rhabditina</taxon>
        <taxon>Rhabditomorpha</taxon>
        <taxon>Rhabditoidea</taxon>
        <taxon>Rhabditidae</taxon>
        <taxon>Diploscapter</taxon>
    </lineage>
</organism>
<dbReference type="InterPro" id="IPR011701">
    <property type="entry name" value="MFS"/>
</dbReference>
<dbReference type="GO" id="GO:0015293">
    <property type="term" value="F:symporter activity"/>
    <property type="evidence" value="ECO:0007669"/>
    <property type="project" value="UniProtKB-KW"/>
</dbReference>
<proteinExistence type="predicted"/>
<evidence type="ECO:0000256" key="1">
    <source>
        <dbReference type="ARBA" id="ARBA00004141"/>
    </source>
</evidence>
<evidence type="ECO:0000256" key="4">
    <source>
        <dbReference type="ARBA" id="ARBA00022847"/>
    </source>
</evidence>
<feature type="transmembrane region" description="Helical" evidence="7">
    <location>
        <begin position="179"/>
        <end position="198"/>
    </location>
</feature>
<evidence type="ECO:0000313" key="9">
    <source>
        <dbReference type="Proteomes" id="UP000218231"/>
    </source>
</evidence>
<evidence type="ECO:0000313" key="8">
    <source>
        <dbReference type="EMBL" id="PAV75811.1"/>
    </source>
</evidence>